<sequence length="204" mass="23638">MEKRILIADDHFVVRAGTTLILRSAYPKLTIDSAENYGRVKEFLKTNHYDLLLLDIDMPGTKYTEMISELKNIQNDLKILIFSAYDQKIAIQYIRKGAEGYLNKLGTEEDIKNSIKIILETGYFYPPELIPFIVKNFDEGISIKELSLRELQVFELLAKGNGNLEISNHLNLRINTISTFKKRIFQKLKINNIAELIELYKNLH</sequence>
<dbReference type="InterPro" id="IPR001789">
    <property type="entry name" value="Sig_transdc_resp-reg_receiver"/>
</dbReference>
<dbReference type="PANTHER" id="PTHR45566">
    <property type="entry name" value="HTH-TYPE TRANSCRIPTIONAL REGULATOR YHJB-RELATED"/>
    <property type="match status" value="1"/>
</dbReference>
<dbReference type="SMART" id="SM00448">
    <property type="entry name" value="REC"/>
    <property type="match status" value="1"/>
</dbReference>
<dbReference type="GO" id="GO:0003677">
    <property type="term" value="F:DNA binding"/>
    <property type="evidence" value="ECO:0007669"/>
    <property type="project" value="UniProtKB-KW"/>
</dbReference>
<dbReference type="PROSITE" id="PS50043">
    <property type="entry name" value="HTH_LUXR_2"/>
    <property type="match status" value="1"/>
</dbReference>
<evidence type="ECO:0000256" key="1">
    <source>
        <dbReference type="ARBA" id="ARBA00022553"/>
    </source>
</evidence>
<organism evidence="6 7">
    <name type="scientific">Chryseobacterium elymi</name>
    <dbReference type="NCBI Taxonomy" id="395936"/>
    <lineage>
        <taxon>Bacteria</taxon>
        <taxon>Pseudomonadati</taxon>
        <taxon>Bacteroidota</taxon>
        <taxon>Flavobacteriia</taxon>
        <taxon>Flavobacteriales</taxon>
        <taxon>Weeksellaceae</taxon>
        <taxon>Chryseobacterium group</taxon>
        <taxon>Chryseobacterium</taxon>
    </lineage>
</organism>
<dbReference type="RefSeq" id="WP_116012110.1">
    <property type="nucleotide sequence ID" value="NZ_QNUH01000008.1"/>
</dbReference>
<dbReference type="PANTHER" id="PTHR45566:SF2">
    <property type="entry name" value="NARL SUBFAMILY"/>
    <property type="match status" value="1"/>
</dbReference>
<evidence type="ECO:0000256" key="2">
    <source>
        <dbReference type="ARBA" id="ARBA00023125"/>
    </source>
</evidence>
<name>A0A3D9DHM1_9FLAO</name>
<gene>
    <name evidence="6" type="ORF">DRF60_10975</name>
</gene>
<dbReference type="CDD" id="cd06170">
    <property type="entry name" value="LuxR_C_like"/>
    <property type="match status" value="1"/>
</dbReference>
<dbReference type="InterPro" id="IPR036388">
    <property type="entry name" value="WH-like_DNA-bd_sf"/>
</dbReference>
<evidence type="ECO:0000313" key="6">
    <source>
        <dbReference type="EMBL" id="REC77502.1"/>
    </source>
</evidence>
<dbReference type="CDD" id="cd17535">
    <property type="entry name" value="REC_NarL-like"/>
    <property type="match status" value="1"/>
</dbReference>
<dbReference type="PROSITE" id="PS00622">
    <property type="entry name" value="HTH_LUXR_1"/>
    <property type="match status" value="1"/>
</dbReference>
<dbReference type="InterPro" id="IPR051015">
    <property type="entry name" value="EvgA-like"/>
</dbReference>
<feature type="modified residue" description="4-aspartylphosphate" evidence="3">
    <location>
        <position position="55"/>
    </location>
</feature>
<dbReference type="InterPro" id="IPR000792">
    <property type="entry name" value="Tscrpt_reg_LuxR_C"/>
</dbReference>
<accession>A0A3D9DHM1</accession>
<evidence type="ECO:0000259" key="4">
    <source>
        <dbReference type="PROSITE" id="PS50043"/>
    </source>
</evidence>
<dbReference type="Gene3D" id="1.10.10.10">
    <property type="entry name" value="Winged helix-like DNA-binding domain superfamily/Winged helix DNA-binding domain"/>
    <property type="match status" value="1"/>
</dbReference>
<feature type="domain" description="Response regulatory" evidence="5">
    <location>
        <begin position="4"/>
        <end position="119"/>
    </location>
</feature>
<proteinExistence type="predicted"/>
<keyword evidence="2 6" id="KW-0238">DNA-binding</keyword>
<dbReference type="SMART" id="SM00421">
    <property type="entry name" value="HTH_LUXR"/>
    <property type="match status" value="1"/>
</dbReference>
<keyword evidence="1 3" id="KW-0597">Phosphoprotein</keyword>
<dbReference type="InterPro" id="IPR011006">
    <property type="entry name" value="CheY-like_superfamily"/>
</dbReference>
<evidence type="ECO:0000313" key="7">
    <source>
        <dbReference type="Proteomes" id="UP000257030"/>
    </source>
</evidence>
<reference evidence="6 7" key="1">
    <citation type="journal article" date="2010" name="Syst. Appl. Microbiol.">
        <title>Four new species of Chryseobacterium from the rhizosphere of coastal sand dune plants, Chryseobacterium elymi sp. nov., Chryseobacterium hagamense sp. nov., Chryseobacterium lathyri sp. nov. and Chryseobacterium rhizosphaerae sp. nov.</title>
        <authorList>
            <person name="Cho S.H."/>
            <person name="Lee K.S."/>
            <person name="Shin D.S."/>
            <person name="Han J.H."/>
            <person name="Park K.S."/>
            <person name="Lee C.H."/>
            <person name="Park K.H."/>
            <person name="Kim S.B."/>
        </authorList>
    </citation>
    <scope>NUCLEOTIDE SEQUENCE [LARGE SCALE GENOMIC DNA]</scope>
    <source>
        <strain evidence="6 7">KCTC 22547</strain>
    </source>
</reference>
<evidence type="ECO:0000256" key="3">
    <source>
        <dbReference type="PROSITE-ProRule" id="PRU00169"/>
    </source>
</evidence>
<dbReference type="GO" id="GO:0000160">
    <property type="term" value="P:phosphorelay signal transduction system"/>
    <property type="evidence" value="ECO:0007669"/>
    <property type="project" value="InterPro"/>
</dbReference>
<feature type="domain" description="HTH luxR-type" evidence="4">
    <location>
        <begin position="139"/>
        <end position="204"/>
    </location>
</feature>
<dbReference type="InterPro" id="IPR016032">
    <property type="entry name" value="Sig_transdc_resp-reg_C-effctor"/>
</dbReference>
<dbReference type="SUPFAM" id="SSF46894">
    <property type="entry name" value="C-terminal effector domain of the bipartite response regulators"/>
    <property type="match status" value="1"/>
</dbReference>
<dbReference type="Proteomes" id="UP000257030">
    <property type="component" value="Unassembled WGS sequence"/>
</dbReference>
<dbReference type="Gene3D" id="3.40.50.2300">
    <property type="match status" value="1"/>
</dbReference>
<dbReference type="SUPFAM" id="SSF52172">
    <property type="entry name" value="CheY-like"/>
    <property type="match status" value="1"/>
</dbReference>
<keyword evidence="7" id="KW-1185">Reference proteome</keyword>
<evidence type="ECO:0000259" key="5">
    <source>
        <dbReference type="PROSITE" id="PS50110"/>
    </source>
</evidence>
<dbReference type="InterPro" id="IPR058245">
    <property type="entry name" value="NreC/VraR/RcsB-like_REC"/>
</dbReference>
<dbReference type="EMBL" id="QNUH01000008">
    <property type="protein sequence ID" value="REC77502.1"/>
    <property type="molecule type" value="Genomic_DNA"/>
</dbReference>
<dbReference type="Pfam" id="PF00072">
    <property type="entry name" value="Response_reg"/>
    <property type="match status" value="1"/>
</dbReference>
<dbReference type="AlphaFoldDB" id="A0A3D9DHM1"/>
<dbReference type="OrthoDB" id="1013073at2"/>
<dbReference type="PRINTS" id="PR00038">
    <property type="entry name" value="HTHLUXR"/>
</dbReference>
<dbReference type="PROSITE" id="PS50110">
    <property type="entry name" value="RESPONSE_REGULATORY"/>
    <property type="match status" value="1"/>
</dbReference>
<comment type="caution">
    <text evidence="6">The sequence shown here is derived from an EMBL/GenBank/DDBJ whole genome shotgun (WGS) entry which is preliminary data.</text>
</comment>
<dbReference type="Pfam" id="PF00196">
    <property type="entry name" value="GerE"/>
    <property type="match status" value="1"/>
</dbReference>
<dbReference type="GO" id="GO:0006355">
    <property type="term" value="P:regulation of DNA-templated transcription"/>
    <property type="evidence" value="ECO:0007669"/>
    <property type="project" value="InterPro"/>
</dbReference>
<protein>
    <submittedName>
        <fullName evidence="6">DNA-binding response regulator</fullName>
    </submittedName>
</protein>